<dbReference type="EMBL" id="CP041614">
    <property type="protein sequence ID" value="QDO82392.1"/>
    <property type="molecule type" value="Genomic_DNA"/>
</dbReference>
<dbReference type="Pfam" id="PF07022">
    <property type="entry name" value="Phage_CI_repr"/>
    <property type="match status" value="2"/>
</dbReference>
<proteinExistence type="predicted"/>
<dbReference type="InterPro" id="IPR010982">
    <property type="entry name" value="Lambda_DNA-bd_dom_sf"/>
</dbReference>
<dbReference type="Proteomes" id="UP000315947">
    <property type="component" value="Chromosome"/>
</dbReference>
<evidence type="ECO:0000259" key="1">
    <source>
        <dbReference type="Pfam" id="PF07022"/>
    </source>
</evidence>
<dbReference type="InterPro" id="IPR010744">
    <property type="entry name" value="Phage_CI_N"/>
</dbReference>
<dbReference type="Gene3D" id="2.10.109.10">
    <property type="entry name" value="Umud Fragment, subunit A"/>
    <property type="match status" value="1"/>
</dbReference>
<reference evidence="2 3" key="1">
    <citation type="submission" date="2019-07" db="EMBL/GenBank/DDBJ databases">
        <title>Shewanella sp. YLB-06 whole genomic sequence.</title>
        <authorList>
            <person name="Yu L."/>
        </authorList>
    </citation>
    <scope>NUCLEOTIDE SEQUENCE [LARGE SCALE GENOMIC DNA]</scope>
    <source>
        <strain evidence="2 3">YLB-06</strain>
    </source>
</reference>
<evidence type="ECO:0000313" key="3">
    <source>
        <dbReference type="Proteomes" id="UP000315947"/>
    </source>
</evidence>
<keyword evidence="3" id="KW-1185">Reference proteome</keyword>
<name>A0ABX5WTG6_9GAMM</name>
<sequence>MIDHKNRIVKLIDEETELLMNKVLICDGGKMVMERLLRLFNLRNRVELSSLIGVSTGSIATWQTRNTTPFELLIRIHLATGVDLDFLLFGNNEEKQNVLKFCSPPDQIPDFATINQNLKSFRFSITQPANYDGGKIIIDRLVTLFRLKSRVEFRELTSVSEGSIASWQTRNVTPFELLARVHLATGVPMLFLCFGKHEYPSRKPNKLSESTAEYVQNPTATADIYKLKKFSIAHGKKTHIGDYRVSHDFLKDCGLTINTDFIVKAESSTYFINTDIKTVTKGQYLFAINDNYQIGELRQLPDGNTYLIDGQDQYPFNTDITKIHGKVVSILQSV</sequence>
<accession>A0ABX5WTG6</accession>
<organism evidence="2 3">
    <name type="scientific">Shewanella psychropiezotolerans</name>
    <dbReference type="NCBI Taxonomy" id="2593655"/>
    <lineage>
        <taxon>Bacteria</taxon>
        <taxon>Pseudomonadati</taxon>
        <taxon>Pseudomonadota</taxon>
        <taxon>Gammaproteobacteria</taxon>
        <taxon>Alteromonadales</taxon>
        <taxon>Shewanellaceae</taxon>
        <taxon>Shewanella</taxon>
    </lineage>
</organism>
<feature type="domain" description="Bacteriophage CI repressor N-terminal" evidence="1">
    <location>
        <begin position="32"/>
        <end position="93"/>
    </location>
</feature>
<protein>
    <submittedName>
        <fullName evidence="2">Bacteriophage CI repressor</fullName>
    </submittedName>
</protein>
<dbReference type="RefSeq" id="WP_144044781.1">
    <property type="nucleotide sequence ID" value="NZ_CP041614.1"/>
</dbReference>
<feature type="domain" description="Bacteriophage CI repressor N-terminal" evidence="1">
    <location>
        <begin position="137"/>
        <end position="197"/>
    </location>
</feature>
<dbReference type="Gene3D" id="1.10.260.40">
    <property type="entry name" value="lambda repressor-like DNA-binding domains"/>
    <property type="match status" value="2"/>
</dbReference>
<gene>
    <name evidence="2" type="ORF">FM037_02965</name>
</gene>
<evidence type="ECO:0000313" key="2">
    <source>
        <dbReference type="EMBL" id="QDO82392.1"/>
    </source>
</evidence>